<proteinExistence type="predicted"/>
<accession>A0A560BMZ4</accession>
<organism evidence="2 3">
    <name type="scientific">Azospirillum brasilense</name>
    <dbReference type="NCBI Taxonomy" id="192"/>
    <lineage>
        <taxon>Bacteria</taxon>
        <taxon>Pseudomonadati</taxon>
        <taxon>Pseudomonadota</taxon>
        <taxon>Alphaproteobacteria</taxon>
        <taxon>Rhodospirillales</taxon>
        <taxon>Azospirillaceae</taxon>
        <taxon>Azospirillum</taxon>
    </lineage>
</organism>
<dbReference type="AlphaFoldDB" id="A0A560BMZ4"/>
<name>A0A560BMZ4_AZOBR</name>
<dbReference type="RefSeq" id="WP_145690789.1">
    <property type="nucleotide sequence ID" value="NZ_VITH01000026.1"/>
</dbReference>
<sequence>MQTIEVTCYWDASDRETGHSSINEITENYAHGEVAEVEHVAVVRTSFHATLPPAEDAGSDDAWEIETDTREQAEKAVSDELARRKAAAEA</sequence>
<dbReference type="Proteomes" id="UP000318529">
    <property type="component" value="Unassembled WGS sequence"/>
</dbReference>
<gene>
    <name evidence="2" type="ORF">FBZ83_12638</name>
</gene>
<evidence type="ECO:0000313" key="3">
    <source>
        <dbReference type="Proteomes" id="UP000318529"/>
    </source>
</evidence>
<evidence type="ECO:0000256" key="1">
    <source>
        <dbReference type="SAM" id="MobiDB-lite"/>
    </source>
</evidence>
<protein>
    <submittedName>
        <fullName evidence="2">Uncharacterized protein</fullName>
    </submittedName>
</protein>
<dbReference type="EMBL" id="VITH01000026">
    <property type="protein sequence ID" value="TWA73971.1"/>
    <property type="molecule type" value="Genomic_DNA"/>
</dbReference>
<evidence type="ECO:0000313" key="2">
    <source>
        <dbReference type="EMBL" id="TWA73971.1"/>
    </source>
</evidence>
<feature type="region of interest" description="Disordered" evidence="1">
    <location>
        <begin position="68"/>
        <end position="90"/>
    </location>
</feature>
<reference evidence="2 3" key="1">
    <citation type="submission" date="2019-06" db="EMBL/GenBank/DDBJ databases">
        <title>Genomic Encyclopedia of Type Strains, Phase IV (KMG-V): Genome sequencing to study the core and pangenomes of soil and plant-associated prokaryotes.</title>
        <authorList>
            <person name="Whitman W."/>
        </authorList>
    </citation>
    <scope>NUCLEOTIDE SEQUENCE [LARGE SCALE GENOMIC DNA]</scope>
    <source>
        <strain evidence="2 3">BR 11650</strain>
    </source>
</reference>
<comment type="caution">
    <text evidence="2">The sequence shown here is derived from an EMBL/GenBank/DDBJ whole genome shotgun (WGS) entry which is preliminary data.</text>
</comment>